<protein>
    <submittedName>
        <fullName evidence="1">SFRICE_009246</fullName>
    </submittedName>
</protein>
<accession>A0A2H1VSP9</accession>
<evidence type="ECO:0000313" key="1">
    <source>
        <dbReference type="EMBL" id="SOQ43502.1"/>
    </source>
</evidence>
<sequence>MLSRIRIFSCVVDPKQQLVDYTKSCFVRESDPLHVSRQPIAQPSHQPCNQKSDNAKFIREGYSRVVEESFSLNRDIVGLREFGQWEDFKVEHHGR</sequence>
<proteinExistence type="predicted"/>
<dbReference type="EMBL" id="ODYU01004035">
    <property type="protein sequence ID" value="SOQ43502.1"/>
    <property type="molecule type" value="Genomic_DNA"/>
</dbReference>
<organism evidence="1">
    <name type="scientific">Spodoptera frugiperda</name>
    <name type="common">Fall armyworm</name>
    <dbReference type="NCBI Taxonomy" id="7108"/>
    <lineage>
        <taxon>Eukaryota</taxon>
        <taxon>Metazoa</taxon>
        <taxon>Ecdysozoa</taxon>
        <taxon>Arthropoda</taxon>
        <taxon>Hexapoda</taxon>
        <taxon>Insecta</taxon>
        <taxon>Pterygota</taxon>
        <taxon>Neoptera</taxon>
        <taxon>Endopterygota</taxon>
        <taxon>Lepidoptera</taxon>
        <taxon>Glossata</taxon>
        <taxon>Ditrysia</taxon>
        <taxon>Noctuoidea</taxon>
        <taxon>Noctuidae</taxon>
        <taxon>Amphipyrinae</taxon>
        <taxon>Spodoptera</taxon>
    </lineage>
</organism>
<name>A0A2H1VSP9_SPOFR</name>
<gene>
    <name evidence="1" type="ORF">SFRICE_009246</name>
</gene>
<reference evidence="1" key="1">
    <citation type="submission" date="2016-07" db="EMBL/GenBank/DDBJ databases">
        <authorList>
            <person name="Bretaudeau A."/>
        </authorList>
    </citation>
    <scope>NUCLEOTIDE SEQUENCE</scope>
    <source>
        <strain evidence="1">Rice</strain>
        <tissue evidence="1">Whole body</tissue>
    </source>
</reference>
<dbReference type="AlphaFoldDB" id="A0A2H1VSP9"/>